<sequence length="127" mass="12918">MTSRSAYALGMAVAMAVLTACGSSSAGGGSSPTIGPSTPDGLPPIRTSPFPTVSVAPSDEAAVAQCRVDVTEVTNATELYHRQNGIYAPDMKTLVFAGLLKSVPSDIHYGYDAPDVDPVVLGTVTGC</sequence>
<feature type="region of interest" description="Disordered" evidence="1">
    <location>
        <begin position="23"/>
        <end position="53"/>
    </location>
</feature>
<evidence type="ECO:0000313" key="4">
    <source>
        <dbReference type="Proteomes" id="UP000271573"/>
    </source>
</evidence>
<proteinExistence type="predicted"/>
<reference evidence="3 4" key="1">
    <citation type="submission" date="2018-11" db="EMBL/GenBank/DDBJ databases">
        <title>Complete genome sequence of Nocardioides baekrokdamisoli strain KCTC 39748.</title>
        <authorList>
            <person name="Kang S.W."/>
            <person name="Lee K.C."/>
            <person name="Kim K.K."/>
            <person name="Kim J.S."/>
            <person name="Kim D.S."/>
            <person name="Ko S.H."/>
            <person name="Yang S.H."/>
            <person name="Shin Y.K."/>
            <person name="Lee J.S."/>
        </authorList>
    </citation>
    <scope>NUCLEOTIDE SEQUENCE [LARGE SCALE GENOMIC DNA]</scope>
    <source>
        <strain evidence="3 4">KCTC 39748</strain>
    </source>
</reference>
<dbReference type="PROSITE" id="PS51257">
    <property type="entry name" value="PROKAR_LIPOPROTEIN"/>
    <property type="match status" value="1"/>
</dbReference>
<evidence type="ECO:0000313" key="3">
    <source>
        <dbReference type="EMBL" id="BBH17312.1"/>
    </source>
</evidence>
<evidence type="ECO:0000256" key="2">
    <source>
        <dbReference type="SAM" id="SignalP"/>
    </source>
</evidence>
<feature type="chain" id="PRO_5039465179" description="DUF732 domain-containing protein" evidence="2">
    <location>
        <begin position="27"/>
        <end position="127"/>
    </location>
</feature>
<gene>
    <name evidence="3" type="ORF">Back2_15990</name>
</gene>
<feature type="compositionally biased region" description="Low complexity" evidence="1">
    <location>
        <begin position="31"/>
        <end position="40"/>
    </location>
</feature>
<dbReference type="EMBL" id="AP019307">
    <property type="protein sequence ID" value="BBH17312.1"/>
    <property type="molecule type" value="Genomic_DNA"/>
</dbReference>
<evidence type="ECO:0000256" key="1">
    <source>
        <dbReference type="SAM" id="MobiDB-lite"/>
    </source>
</evidence>
<dbReference type="AlphaFoldDB" id="A0A3G9IGC0"/>
<dbReference type="KEGG" id="nbe:Back2_15990"/>
<protein>
    <recommendedName>
        <fullName evidence="5">DUF732 domain-containing protein</fullName>
    </recommendedName>
</protein>
<keyword evidence="4" id="KW-1185">Reference proteome</keyword>
<dbReference type="Proteomes" id="UP000271573">
    <property type="component" value="Chromosome"/>
</dbReference>
<dbReference type="RefSeq" id="WP_125568377.1">
    <property type="nucleotide sequence ID" value="NZ_AP019307.1"/>
</dbReference>
<name>A0A3G9IGC0_9ACTN</name>
<keyword evidence="2" id="KW-0732">Signal</keyword>
<feature type="signal peptide" evidence="2">
    <location>
        <begin position="1"/>
        <end position="26"/>
    </location>
</feature>
<organism evidence="3 4">
    <name type="scientific">Nocardioides baekrokdamisoli</name>
    <dbReference type="NCBI Taxonomy" id="1804624"/>
    <lineage>
        <taxon>Bacteria</taxon>
        <taxon>Bacillati</taxon>
        <taxon>Actinomycetota</taxon>
        <taxon>Actinomycetes</taxon>
        <taxon>Propionibacteriales</taxon>
        <taxon>Nocardioidaceae</taxon>
        <taxon>Nocardioides</taxon>
    </lineage>
</organism>
<evidence type="ECO:0008006" key="5">
    <source>
        <dbReference type="Google" id="ProtNLM"/>
    </source>
</evidence>
<accession>A0A3G9IGC0</accession>